<dbReference type="InterPro" id="IPR042564">
    <property type="entry name" value="CRISPR-Cas6/Csy4_sf"/>
</dbReference>
<proteinExistence type="predicted"/>
<comment type="caution">
    <text evidence="2">The sequence shown here is derived from an EMBL/GenBank/DDBJ whole genome shotgun (WGS) entry which is preliminary data.</text>
</comment>
<dbReference type="Proteomes" id="UP000643672">
    <property type="component" value="Unassembled WGS sequence"/>
</dbReference>
<dbReference type="Pfam" id="PF09618">
    <property type="entry name" value="Cas_Csy4"/>
    <property type="match status" value="1"/>
</dbReference>
<evidence type="ECO:0000313" key="1">
    <source>
        <dbReference type="EMBL" id="CAB5503925.1"/>
    </source>
</evidence>
<reference evidence="2" key="2">
    <citation type="journal article" date="2017" name="Stand. Genomic Sci.">
        <title>Genome sequence of the sulfur-oxidizing Bathymodiolus thermophilus gill endosymbiont.</title>
        <authorList>
            <person name="Ponnudurai R."/>
            <person name="Sayavedra L."/>
            <person name="Kleiner M."/>
            <person name="Heiden S.E."/>
            <person name="Thurmer A."/>
            <person name="Felbeck H."/>
            <person name="Schluter R."/>
            <person name="Sievert S.M."/>
            <person name="Daniel R."/>
            <person name="Schweder T."/>
            <person name="Markert S."/>
        </authorList>
    </citation>
    <scope>NUCLEOTIDE SEQUENCE</scope>
    <source>
        <strain evidence="2">BAT/CrabSpa'14</strain>
    </source>
</reference>
<keyword evidence="4" id="KW-1185">Reference proteome</keyword>
<evidence type="ECO:0000313" key="4">
    <source>
        <dbReference type="Proteomes" id="UP000643672"/>
    </source>
</evidence>
<dbReference type="CDD" id="cd09739">
    <property type="entry name" value="Cas6_I-F"/>
    <property type="match status" value="1"/>
</dbReference>
<protein>
    <submittedName>
        <fullName evidence="2">Type I-F CRISPR-associated endoribonuclease Cas6/Csy4</fullName>
    </submittedName>
</protein>
<dbReference type="EMBL" id="MIQH01001216">
    <property type="protein sequence ID" value="OIR23699.1"/>
    <property type="molecule type" value="Genomic_DNA"/>
</dbReference>
<reference evidence="1 4" key="3">
    <citation type="submission" date="2020-05" db="EMBL/GenBank/DDBJ databases">
        <authorList>
            <person name="Petersen J."/>
            <person name="Sayavedra L."/>
        </authorList>
    </citation>
    <scope>NUCLEOTIDE SEQUENCE [LARGE SCALE GENOMIC DNA]</scope>
    <source>
        <strain evidence="1">B thermophilus SOXS</strain>
    </source>
</reference>
<organism evidence="2 3">
    <name type="scientific">Bathymodiolus thermophilus thioautotrophic gill symbiont</name>
    <dbReference type="NCBI Taxonomy" id="2360"/>
    <lineage>
        <taxon>Bacteria</taxon>
        <taxon>Pseudomonadati</taxon>
        <taxon>Pseudomonadota</taxon>
        <taxon>Gammaproteobacteria</taxon>
        <taxon>sulfur-oxidizing symbionts</taxon>
    </lineage>
</organism>
<dbReference type="EMBL" id="CAESAQ020000078">
    <property type="protein sequence ID" value="CAB5503925.1"/>
    <property type="molecule type" value="Genomic_DNA"/>
</dbReference>
<dbReference type="GO" id="GO:0004519">
    <property type="term" value="F:endonuclease activity"/>
    <property type="evidence" value="ECO:0007669"/>
    <property type="project" value="InterPro"/>
</dbReference>
<dbReference type="GO" id="GO:0043571">
    <property type="term" value="P:maintenance of CRISPR repeat elements"/>
    <property type="evidence" value="ECO:0007669"/>
    <property type="project" value="InterPro"/>
</dbReference>
<gene>
    <name evidence="2" type="ORF">BGC33_07800</name>
    <name evidence="1" type="ORF">THERMOS_1864</name>
</gene>
<name>A0A1J5TU48_9GAMM</name>
<reference evidence="3" key="1">
    <citation type="submission" date="2016-09" db="EMBL/GenBank/DDBJ databases">
        <title>Genome Sequence of Bathymodiolus thermophilus sulfur-oxidizing gill endosymbiont.</title>
        <authorList>
            <person name="Ponnudurai R."/>
            <person name="Kleiner M."/>
            <person name="Sayavedra L."/>
            <person name="Thuermer A."/>
            <person name="Felbeck H."/>
            <person name="Schlueter R."/>
            <person name="Schweder T."/>
            <person name="Markert S."/>
        </authorList>
    </citation>
    <scope>NUCLEOTIDE SEQUENCE [LARGE SCALE GENOMIC DNA]</scope>
    <source>
        <strain evidence="3">BAT/CrabSpa'14</strain>
    </source>
</reference>
<evidence type="ECO:0000313" key="3">
    <source>
        <dbReference type="Proteomes" id="UP000182798"/>
    </source>
</evidence>
<dbReference type="Gene3D" id="3.30.70.2540">
    <property type="entry name" value="CRISPR-associated endoribonuclease Cas6/Csy4"/>
    <property type="match status" value="1"/>
</dbReference>
<accession>A0A1J5TU48</accession>
<dbReference type="AlphaFoldDB" id="A0A1J5TU48"/>
<dbReference type="InterPro" id="IPR013396">
    <property type="entry name" value="CRISPR-assoc_prot_Csy4"/>
</dbReference>
<dbReference type="Proteomes" id="UP000182798">
    <property type="component" value="Unassembled WGS sequence"/>
</dbReference>
<dbReference type="NCBIfam" id="TIGR02563">
    <property type="entry name" value="cas_Csy4"/>
    <property type="match status" value="1"/>
</dbReference>
<sequence length="192" mass="21962">MNYYIDLTLLPDDEVPIFFIRNKIYQKFHKKIFDLNTCNIGVSFPKFGDKLGDVIRIHSSQSDLEKLQNLNWLGGLSGYCKTSNISKIPDKVKGYQVISRIRQTMNETKLSQRISHQTQNNILKTDTDIQAYENQYRAKMIATGLGNPYLELNSSKGGLYRIYLHFGKIQNSPIAGKFNNFGLSKTATIPIF</sequence>
<dbReference type="OrthoDB" id="259831at2"/>
<evidence type="ECO:0000313" key="2">
    <source>
        <dbReference type="EMBL" id="OIR23699.1"/>
    </source>
</evidence>
<dbReference type="RefSeq" id="WP_071565372.1">
    <property type="nucleotide sequence ID" value="NZ_CAESAQ020000078.1"/>
</dbReference>